<dbReference type="AlphaFoldDB" id="A0A4U0U3A9"/>
<dbReference type="OrthoDB" id="983542at2759"/>
<proteinExistence type="predicted"/>
<dbReference type="CDD" id="cd04905">
    <property type="entry name" value="ACT_CM-PDT"/>
    <property type="match status" value="1"/>
</dbReference>
<dbReference type="PANTHER" id="PTHR21022">
    <property type="entry name" value="PREPHENATE DEHYDRATASE P PROTEIN"/>
    <property type="match status" value="1"/>
</dbReference>
<keyword evidence="6" id="KW-0456">Lyase</keyword>
<dbReference type="EC" id="4.2.1.51" evidence="2"/>
<evidence type="ECO:0000256" key="4">
    <source>
        <dbReference type="ARBA" id="ARBA00023141"/>
    </source>
</evidence>
<feature type="region of interest" description="Disordered" evidence="8">
    <location>
        <begin position="1"/>
        <end position="30"/>
    </location>
</feature>
<dbReference type="UniPathway" id="UPA00121">
    <property type="reaction ID" value="UER00345"/>
</dbReference>
<evidence type="ECO:0000259" key="10">
    <source>
        <dbReference type="PROSITE" id="PS51671"/>
    </source>
</evidence>
<dbReference type="InterPro" id="IPR008242">
    <property type="entry name" value="Chor_mutase/pphenate_deHydtase"/>
</dbReference>
<dbReference type="CDD" id="cd13532">
    <property type="entry name" value="PBP2_PDT_like"/>
    <property type="match status" value="1"/>
</dbReference>
<dbReference type="GO" id="GO:0004664">
    <property type="term" value="F:prephenate dehydratase activity"/>
    <property type="evidence" value="ECO:0007669"/>
    <property type="project" value="UniProtKB-EC"/>
</dbReference>
<dbReference type="Pfam" id="PF00800">
    <property type="entry name" value="PDT"/>
    <property type="match status" value="2"/>
</dbReference>
<evidence type="ECO:0000256" key="8">
    <source>
        <dbReference type="SAM" id="MobiDB-lite"/>
    </source>
</evidence>
<keyword evidence="5" id="KW-0584">Phenylalanine biosynthesis</keyword>
<comment type="pathway">
    <text evidence="1">Amino-acid biosynthesis; L-phenylalanine biosynthesis; phenylpyruvate from prephenate: step 1/1.</text>
</comment>
<evidence type="ECO:0000313" key="11">
    <source>
        <dbReference type="EMBL" id="TKA28992.1"/>
    </source>
</evidence>
<dbReference type="InterPro" id="IPR045865">
    <property type="entry name" value="ACT-like_dom_sf"/>
</dbReference>
<evidence type="ECO:0000259" key="9">
    <source>
        <dbReference type="PROSITE" id="PS51171"/>
    </source>
</evidence>
<evidence type="ECO:0000313" key="12">
    <source>
        <dbReference type="Proteomes" id="UP000308549"/>
    </source>
</evidence>
<feature type="region of interest" description="Disordered" evidence="8">
    <location>
        <begin position="142"/>
        <end position="205"/>
    </location>
</feature>
<dbReference type="FunFam" id="3.40.190.10:FF:000034">
    <property type="entry name" value="Chorismate mutase/prephenate dehydratase"/>
    <property type="match status" value="1"/>
</dbReference>
<dbReference type="InterPro" id="IPR001086">
    <property type="entry name" value="Preph_deHydtase"/>
</dbReference>
<keyword evidence="3" id="KW-0028">Amino-acid biosynthesis</keyword>
<dbReference type="GO" id="GO:0009094">
    <property type="term" value="P:L-phenylalanine biosynthetic process"/>
    <property type="evidence" value="ECO:0007669"/>
    <property type="project" value="UniProtKB-UniPathway"/>
</dbReference>
<dbReference type="PIRSF" id="PIRSF001500">
    <property type="entry name" value="Chor_mut_pdt_Ppr"/>
    <property type="match status" value="1"/>
</dbReference>
<comment type="catalytic activity">
    <reaction evidence="7">
        <text>prephenate + H(+) = 3-phenylpyruvate + CO2 + H2O</text>
        <dbReference type="Rhea" id="RHEA:21648"/>
        <dbReference type="ChEBI" id="CHEBI:15377"/>
        <dbReference type="ChEBI" id="CHEBI:15378"/>
        <dbReference type="ChEBI" id="CHEBI:16526"/>
        <dbReference type="ChEBI" id="CHEBI:18005"/>
        <dbReference type="ChEBI" id="CHEBI:29934"/>
        <dbReference type="EC" id="4.2.1.51"/>
    </reaction>
</comment>
<accession>A0A4U0U3A9</accession>
<name>A0A4U0U3A9_9PEZI</name>
<dbReference type="SUPFAM" id="SSF55021">
    <property type="entry name" value="ACT-like"/>
    <property type="match status" value="1"/>
</dbReference>
<evidence type="ECO:0000256" key="3">
    <source>
        <dbReference type="ARBA" id="ARBA00022605"/>
    </source>
</evidence>
<feature type="compositionally biased region" description="Basic and acidic residues" evidence="8">
    <location>
        <begin position="167"/>
        <end position="180"/>
    </location>
</feature>
<feature type="domain" description="ACT" evidence="10">
    <location>
        <begin position="327"/>
        <end position="406"/>
    </location>
</feature>
<comment type="caution">
    <text evidence="11">The sequence shown here is derived from an EMBL/GenBank/DDBJ whole genome shotgun (WGS) entry which is preliminary data.</text>
</comment>
<feature type="compositionally biased region" description="Polar residues" evidence="8">
    <location>
        <begin position="142"/>
        <end position="158"/>
    </location>
</feature>
<dbReference type="Proteomes" id="UP000308549">
    <property type="component" value="Unassembled WGS sequence"/>
</dbReference>
<evidence type="ECO:0000256" key="7">
    <source>
        <dbReference type="ARBA" id="ARBA00047848"/>
    </source>
</evidence>
<reference evidence="11 12" key="1">
    <citation type="submission" date="2017-03" db="EMBL/GenBank/DDBJ databases">
        <title>Genomes of endolithic fungi from Antarctica.</title>
        <authorList>
            <person name="Coleine C."/>
            <person name="Masonjones S."/>
            <person name="Stajich J.E."/>
        </authorList>
    </citation>
    <scope>NUCLEOTIDE SEQUENCE [LARGE SCALE GENOMIC DNA]</scope>
    <source>
        <strain evidence="11 12">CCFEE 6315</strain>
    </source>
</reference>
<dbReference type="Gene3D" id="3.30.70.260">
    <property type="match status" value="1"/>
</dbReference>
<evidence type="ECO:0000256" key="1">
    <source>
        <dbReference type="ARBA" id="ARBA00004741"/>
    </source>
</evidence>
<evidence type="ECO:0000256" key="6">
    <source>
        <dbReference type="ARBA" id="ARBA00023239"/>
    </source>
</evidence>
<dbReference type="GO" id="GO:0005737">
    <property type="term" value="C:cytoplasm"/>
    <property type="evidence" value="ECO:0007669"/>
    <property type="project" value="TreeGrafter"/>
</dbReference>
<evidence type="ECO:0000256" key="5">
    <source>
        <dbReference type="ARBA" id="ARBA00023222"/>
    </source>
</evidence>
<dbReference type="PROSITE" id="PS51671">
    <property type="entry name" value="ACT"/>
    <property type="match status" value="1"/>
</dbReference>
<keyword evidence="12" id="KW-1185">Reference proteome</keyword>
<dbReference type="PROSITE" id="PS51171">
    <property type="entry name" value="PREPHENATE_DEHYDR_3"/>
    <property type="match status" value="1"/>
</dbReference>
<dbReference type="EMBL" id="NAJL01000016">
    <property type="protein sequence ID" value="TKA28992.1"/>
    <property type="molecule type" value="Genomic_DNA"/>
</dbReference>
<gene>
    <name evidence="11" type="ORF">B0A50_03404</name>
</gene>
<dbReference type="SUPFAM" id="SSF53850">
    <property type="entry name" value="Periplasmic binding protein-like II"/>
    <property type="match status" value="2"/>
</dbReference>
<feature type="domain" description="Prephenate dehydratase" evidence="9">
    <location>
        <begin position="40"/>
        <end position="298"/>
    </location>
</feature>
<organism evidence="11 12">
    <name type="scientific">Salinomyces thailandicus</name>
    <dbReference type="NCBI Taxonomy" id="706561"/>
    <lineage>
        <taxon>Eukaryota</taxon>
        <taxon>Fungi</taxon>
        <taxon>Dikarya</taxon>
        <taxon>Ascomycota</taxon>
        <taxon>Pezizomycotina</taxon>
        <taxon>Dothideomycetes</taxon>
        <taxon>Dothideomycetidae</taxon>
        <taxon>Mycosphaerellales</taxon>
        <taxon>Teratosphaeriaceae</taxon>
        <taxon>Salinomyces</taxon>
    </lineage>
</organism>
<dbReference type="Gene3D" id="3.40.190.10">
    <property type="entry name" value="Periplasmic binding protein-like II"/>
    <property type="match status" value="2"/>
</dbReference>
<protein>
    <recommendedName>
        <fullName evidence="2">prephenate dehydratase</fullName>
        <ecNumber evidence="2">4.2.1.51</ecNumber>
    </recommendedName>
</protein>
<sequence>MAKRRLAKGAGVEAASRNKPRVSSPLKASTLAETPPVPYRMATPAPYSMSAVAGGMTGLGITEAKQEVYTLQPLTTIEDVFAAVQSGQVSHGVVPFENSSNGSVVFTLDLFADSQGRYPDILVSGEAYLAVQHCLLGAAPTAQESQATEKNQATENQAPTPPATDASAKDAALRAVKKESETEDAALRSGQVTPTQAAPSPGCARVAPTRDLKHINKLYSHPQAWGQCKLFLAAYLKGVERQDVSSTSKAAELVKQDGTGRSAAISSMIAARLNGLEVLGEGIEDLEGNCTRFFVVRKRRGGGFEGEGSMLEERDVEMEMAMYKTLVSFTVEHGEAGALADCLAVFKKYDLNLTSINTRPSGEAAWHYIFFVELMGWKRAEGEGGAVNDALQELTKVAKSWRWLGSWENALLKP</sequence>
<dbReference type="PANTHER" id="PTHR21022:SF19">
    <property type="entry name" value="PREPHENATE DEHYDRATASE-RELATED"/>
    <property type="match status" value="1"/>
</dbReference>
<evidence type="ECO:0000256" key="2">
    <source>
        <dbReference type="ARBA" id="ARBA00013147"/>
    </source>
</evidence>
<dbReference type="InterPro" id="IPR002912">
    <property type="entry name" value="ACT_dom"/>
</dbReference>
<keyword evidence="4" id="KW-0057">Aromatic amino acid biosynthesis</keyword>